<name>A0ABQ0GPE8_9PEZI</name>
<gene>
    <name evidence="1" type="ORF">MFIFM68171_09820</name>
</gene>
<accession>A0ABQ0GPE8</accession>
<proteinExistence type="predicted"/>
<dbReference type="Proteomes" id="UP001628179">
    <property type="component" value="Unassembled WGS sequence"/>
</dbReference>
<evidence type="ECO:0000313" key="2">
    <source>
        <dbReference type="Proteomes" id="UP001628179"/>
    </source>
</evidence>
<dbReference type="GeneID" id="98180562"/>
<dbReference type="RefSeq" id="XP_070921340.1">
    <property type="nucleotide sequence ID" value="XM_071065239.1"/>
</dbReference>
<sequence length="77" mass="8842">MEATNDTNERDTQAQLDAELTARQELWLQGTDIRDVVAEEEARLSQEKRREKLQRQGIEVRDFAEGKRSPVAEEKAG</sequence>
<dbReference type="EMBL" id="BAAFSV010000005">
    <property type="protein sequence ID" value="GAB1319610.1"/>
    <property type="molecule type" value="Genomic_DNA"/>
</dbReference>
<protein>
    <submittedName>
        <fullName evidence="1">Uncharacterized protein</fullName>
    </submittedName>
</protein>
<organism evidence="1 2">
    <name type="scientific">Madurella fahalii</name>
    <dbReference type="NCBI Taxonomy" id="1157608"/>
    <lineage>
        <taxon>Eukaryota</taxon>
        <taxon>Fungi</taxon>
        <taxon>Dikarya</taxon>
        <taxon>Ascomycota</taxon>
        <taxon>Pezizomycotina</taxon>
        <taxon>Sordariomycetes</taxon>
        <taxon>Sordariomycetidae</taxon>
        <taxon>Sordariales</taxon>
        <taxon>Sordariales incertae sedis</taxon>
        <taxon>Madurella</taxon>
    </lineage>
</organism>
<keyword evidence="2" id="KW-1185">Reference proteome</keyword>
<evidence type="ECO:0000313" key="1">
    <source>
        <dbReference type="EMBL" id="GAB1319610.1"/>
    </source>
</evidence>
<reference evidence="1 2" key="1">
    <citation type="submission" date="2024-09" db="EMBL/GenBank/DDBJ databases">
        <title>Itraconazole resistance in Madurella fahalii resulting from another homologue of gene encoding cytochrome P450 14-alpha sterol demethylase (CYP51).</title>
        <authorList>
            <person name="Yoshioka I."/>
            <person name="Fahal A.H."/>
            <person name="Kaneko S."/>
            <person name="Yaguchi T."/>
        </authorList>
    </citation>
    <scope>NUCLEOTIDE SEQUENCE [LARGE SCALE GENOMIC DNA]</scope>
    <source>
        <strain evidence="1 2">IFM 68171</strain>
    </source>
</reference>
<comment type="caution">
    <text evidence="1">The sequence shown here is derived from an EMBL/GenBank/DDBJ whole genome shotgun (WGS) entry which is preliminary data.</text>
</comment>